<dbReference type="InterPro" id="IPR021833">
    <property type="entry name" value="DUF3425"/>
</dbReference>
<dbReference type="GO" id="GO:0003700">
    <property type="term" value="F:DNA-binding transcription factor activity"/>
    <property type="evidence" value="ECO:0007669"/>
    <property type="project" value="InterPro"/>
</dbReference>
<dbReference type="OrthoDB" id="5973539at2759"/>
<protein>
    <recommendedName>
        <fullName evidence="2">BZIP domain-containing protein</fullName>
    </recommendedName>
</protein>
<dbReference type="eggNOG" id="ENOG502SP0F">
    <property type="taxonomic scope" value="Eukaryota"/>
</dbReference>
<dbReference type="Gene3D" id="1.20.5.170">
    <property type="match status" value="1"/>
</dbReference>
<proteinExistence type="predicted"/>
<feature type="compositionally biased region" description="Basic and acidic residues" evidence="1">
    <location>
        <begin position="1"/>
        <end position="11"/>
    </location>
</feature>
<dbReference type="SUPFAM" id="SSF57959">
    <property type="entry name" value="Leucine zipper domain"/>
    <property type="match status" value="1"/>
</dbReference>
<dbReference type="InterPro" id="IPR004827">
    <property type="entry name" value="bZIP"/>
</dbReference>
<dbReference type="HOGENOM" id="CLU_033726_4_3_1"/>
<evidence type="ECO:0000313" key="4">
    <source>
        <dbReference type="Proteomes" id="UP000020467"/>
    </source>
</evidence>
<keyword evidence="4" id="KW-1185">Reference proteome</keyword>
<feature type="domain" description="BZIP" evidence="2">
    <location>
        <begin position="12"/>
        <end position="27"/>
    </location>
</feature>
<evidence type="ECO:0000259" key="2">
    <source>
        <dbReference type="PROSITE" id="PS00036"/>
    </source>
</evidence>
<dbReference type="Proteomes" id="UP000020467">
    <property type="component" value="Unassembled WGS sequence"/>
</dbReference>
<comment type="caution">
    <text evidence="3">The sequence shown here is derived from an EMBL/GenBank/DDBJ whole genome shotgun (WGS) entry which is preliminary data.</text>
</comment>
<dbReference type="PROSITE" id="PS00036">
    <property type="entry name" value="BZIP_BASIC"/>
    <property type="match status" value="1"/>
</dbReference>
<dbReference type="AlphaFoldDB" id="A0A010RZM0"/>
<name>A0A010RZM0_9PEZI</name>
<dbReference type="CDD" id="cd14688">
    <property type="entry name" value="bZIP_YAP"/>
    <property type="match status" value="1"/>
</dbReference>
<dbReference type="KEGG" id="cfj:CFIO01_07127"/>
<sequence length="370" mass="41705">MPRRKLPDAKDRRKRQNADAQRAYRARQKTKVRHLEQMVAAAWVTQEPAAQECVKEVSICPPTRYAVAESSNCKVETYTASCNLTASDIYRALLSLSAHENRKGWGIMVRENFTLRDVVKYGLIAMGYSMDPMLYDSALSLSSREWIAAVKVRCGSLDMRQVVVAGLKILAHLTAPNEQPALEWPQPTYLRPSRDVIHLRSMSYASAMRAIAAQLSITTEYLMDENAQSLFYSIAHSRLSENDNDSSDDDTALQKITPDLKPTFIQRSRAHHPCFDLMPWPSFRSNAIVLASGASPQIDEDDLCIDMLGGGVRCWGSAMGSMHGRGNGVPWDGRSWEAMPWFLEKWKGVIRDDRDGMIQTSAWWRSIRGC</sequence>
<dbReference type="PANTHER" id="PTHR38116">
    <property type="entry name" value="CHROMOSOME 7, WHOLE GENOME SHOTGUN SEQUENCE"/>
    <property type="match status" value="1"/>
</dbReference>
<evidence type="ECO:0000313" key="3">
    <source>
        <dbReference type="EMBL" id="EXF83719.1"/>
    </source>
</evidence>
<dbReference type="EMBL" id="JARH01000223">
    <property type="protein sequence ID" value="EXF83719.1"/>
    <property type="molecule type" value="Genomic_DNA"/>
</dbReference>
<dbReference type="Pfam" id="PF11905">
    <property type="entry name" value="DUF3425"/>
    <property type="match status" value="1"/>
</dbReference>
<evidence type="ECO:0000256" key="1">
    <source>
        <dbReference type="SAM" id="MobiDB-lite"/>
    </source>
</evidence>
<reference evidence="3 4" key="1">
    <citation type="submission" date="2014-02" db="EMBL/GenBank/DDBJ databases">
        <title>The genome sequence of Colletotrichum fioriniae PJ7.</title>
        <authorList>
            <person name="Baroncelli R."/>
            <person name="Thon M.R."/>
        </authorList>
    </citation>
    <scope>NUCLEOTIDE SEQUENCE [LARGE SCALE GENOMIC DNA]</scope>
    <source>
        <strain evidence="3 4">PJ7</strain>
    </source>
</reference>
<gene>
    <name evidence="3" type="ORF">CFIO01_07127</name>
</gene>
<dbReference type="PANTHER" id="PTHR38116:SF5">
    <property type="entry name" value="BZIP DOMAIN-CONTAINING PROTEIN"/>
    <property type="match status" value="1"/>
</dbReference>
<feature type="region of interest" description="Disordered" evidence="1">
    <location>
        <begin position="1"/>
        <end position="23"/>
    </location>
</feature>
<organism evidence="3 4">
    <name type="scientific">Colletotrichum fioriniae PJ7</name>
    <dbReference type="NCBI Taxonomy" id="1445577"/>
    <lineage>
        <taxon>Eukaryota</taxon>
        <taxon>Fungi</taxon>
        <taxon>Dikarya</taxon>
        <taxon>Ascomycota</taxon>
        <taxon>Pezizomycotina</taxon>
        <taxon>Sordariomycetes</taxon>
        <taxon>Hypocreomycetidae</taxon>
        <taxon>Glomerellales</taxon>
        <taxon>Glomerellaceae</taxon>
        <taxon>Colletotrichum</taxon>
        <taxon>Colletotrichum acutatum species complex</taxon>
    </lineage>
</organism>
<dbReference type="InterPro" id="IPR046347">
    <property type="entry name" value="bZIP_sf"/>
</dbReference>
<accession>A0A010RZM0</accession>